<name>A0A1H8KLG5_9RHOB</name>
<reference evidence="1 2" key="1">
    <citation type="submission" date="2016-10" db="EMBL/GenBank/DDBJ databases">
        <authorList>
            <person name="de Groot N.N."/>
        </authorList>
    </citation>
    <scope>NUCLEOTIDE SEQUENCE [LARGE SCALE GENOMIC DNA]</scope>
    <source>
        <strain evidence="1 2">CGMCC 1.10836</strain>
    </source>
</reference>
<dbReference type="Pfam" id="PF11994">
    <property type="entry name" value="DUF3489"/>
    <property type="match status" value="1"/>
</dbReference>
<proteinExistence type="predicted"/>
<accession>A0A1H8KLG5</accession>
<evidence type="ECO:0000313" key="2">
    <source>
        <dbReference type="Proteomes" id="UP000183002"/>
    </source>
</evidence>
<keyword evidence="2" id="KW-1185">Reference proteome</keyword>
<sequence length="199" mass="20838">MAGLGLIEACRIPRAVNAEATMTKLTETQAIILSAAAQRASNLAMPLPKGLHGAAAKKVISMMIGRGWLEEVDADLRKNEPLWRETGDGHGTTLVVTDAGLLAIGVEPVVVQTMAAIRTHAAQPPAPKPATPRAGTKQAQIIALLQRPEGASVAEMVEATSWQAHTVRGAISGALKKRLGLPIIAEKVEGKGIVYKLPA</sequence>
<dbReference type="InterPro" id="IPR021880">
    <property type="entry name" value="DUF3489"/>
</dbReference>
<dbReference type="AlphaFoldDB" id="A0A1H8KLG5"/>
<organism evidence="1 2">
    <name type="scientific">Pseudorhodobacter antarcticus</name>
    <dbReference type="NCBI Taxonomy" id="1077947"/>
    <lineage>
        <taxon>Bacteria</taxon>
        <taxon>Pseudomonadati</taxon>
        <taxon>Pseudomonadota</taxon>
        <taxon>Alphaproteobacteria</taxon>
        <taxon>Rhodobacterales</taxon>
        <taxon>Paracoccaceae</taxon>
        <taxon>Pseudorhodobacter</taxon>
    </lineage>
</organism>
<dbReference type="OrthoDB" id="7206991at2"/>
<protein>
    <recommendedName>
        <fullName evidence="3">DUF3489 domain-containing protein</fullName>
    </recommendedName>
</protein>
<gene>
    <name evidence="1" type="ORF">SAMN05216227_103313</name>
</gene>
<dbReference type="STRING" id="1077947.SAMN05216227_103313"/>
<evidence type="ECO:0008006" key="3">
    <source>
        <dbReference type="Google" id="ProtNLM"/>
    </source>
</evidence>
<dbReference type="Proteomes" id="UP000183002">
    <property type="component" value="Unassembled WGS sequence"/>
</dbReference>
<evidence type="ECO:0000313" key="1">
    <source>
        <dbReference type="EMBL" id="SEN93762.1"/>
    </source>
</evidence>
<dbReference type="EMBL" id="FOCO01000033">
    <property type="protein sequence ID" value="SEN93762.1"/>
    <property type="molecule type" value="Genomic_DNA"/>
</dbReference>